<reference evidence="4" key="2">
    <citation type="submission" date="2025-09" db="UniProtKB">
        <authorList>
            <consortium name="Ensembl"/>
        </authorList>
    </citation>
    <scope>IDENTIFICATION</scope>
</reference>
<organism evidence="4 5">
    <name type="scientific">Eptatretus burgeri</name>
    <name type="common">Inshore hagfish</name>
    <dbReference type="NCBI Taxonomy" id="7764"/>
    <lineage>
        <taxon>Eukaryota</taxon>
        <taxon>Metazoa</taxon>
        <taxon>Chordata</taxon>
        <taxon>Craniata</taxon>
        <taxon>Vertebrata</taxon>
        <taxon>Cyclostomata</taxon>
        <taxon>Myxini</taxon>
        <taxon>Myxiniformes</taxon>
        <taxon>Myxinidae</taxon>
        <taxon>Eptatretinae</taxon>
        <taxon>Eptatretus</taxon>
    </lineage>
</organism>
<dbReference type="Proteomes" id="UP000694388">
    <property type="component" value="Unplaced"/>
</dbReference>
<dbReference type="InterPro" id="IPR038811">
    <property type="entry name" value="CDCP1"/>
</dbReference>
<sequence>MLVLQSFPFHASIFDWTSIRFNNLPIRATGAFVTCIRAPAFITSCGVVTSFYLRSWRAFSRSPQQLDGMGFLSVVSWLFIARIVSLAGLDLSRRWKVDLPAGEFVVGNIKASDDSCQLCLVGSTFCTTSLNLTEVDSQFFNFTCLPNGSNYFLDLHWTVSFPNTVQGNVFLGSLKVLASLPPLPGTLHWNFTLMQEGTLELAFPFLRPSPLAPPSMTHTSACCSCAFVDATKDVCKCGHSEGNVFQVNTLDPADHNFSLGDFCFSSRTNGSLYKMLLRNRSFMKLQLLPFNDAASQLPQELFNATYVGEEIPETFIIFLDLDDGSSVPVMSPNWPDGVPNHVSGSWLVQSQSNVLVKFYNKSAPECENGHLTMLLGMNEGHEESWREDEYWPVEQYLGSGDVYFNFSNCNVETKTLQFFAIFQAFEDTDWVLIGGIIGGLVGLLILMLILFGIFCLKRRKRRKSPTSVNNSTYRGWLDNPKGTGEHGSMDGETDSCIYEVIDDDGVYVRASIRSPVNGNVFEDCELQDLPMDEQGLYDLPPVEEGISQ</sequence>
<dbReference type="AlphaFoldDB" id="A0A8C4NAP2"/>
<keyword evidence="2" id="KW-0472">Membrane</keyword>
<name>A0A8C4NAP2_EPTBU</name>
<proteinExistence type="predicted"/>
<evidence type="ECO:0000313" key="4">
    <source>
        <dbReference type="Ensembl" id="ENSEBUP00000001519.1"/>
    </source>
</evidence>
<dbReference type="Ensembl" id="ENSEBUT00000001847.1">
    <property type="protein sequence ID" value="ENSEBUP00000001519.1"/>
    <property type="gene ID" value="ENSEBUG00000001304.1"/>
</dbReference>
<evidence type="ECO:0000256" key="1">
    <source>
        <dbReference type="SAM" id="MobiDB-lite"/>
    </source>
</evidence>
<dbReference type="PANTHER" id="PTHR14477">
    <property type="entry name" value="CUB DOMAIN-CONTAINING PROTEIN 1"/>
    <property type="match status" value="1"/>
</dbReference>
<dbReference type="InterPro" id="IPR056266">
    <property type="entry name" value="CDCP1_CUB_3rd_6th"/>
</dbReference>
<feature type="region of interest" description="Disordered" evidence="1">
    <location>
        <begin position="465"/>
        <end position="490"/>
    </location>
</feature>
<protein>
    <recommendedName>
        <fullName evidence="3">CDCP1 third and sixth CUB domain-containing protein</fullName>
    </recommendedName>
</protein>
<reference evidence="4" key="1">
    <citation type="submission" date="2025-08" db="UniProtKB">
        <authorList>
            <consortium name="Ensembl"/>
        </authorList>
    </citation>
    <scope>IDENTIFICATION</scope>
</reference>
<evidence type="ECO:0000313" key="5">
    <source>
        <dbReference type="Proteomes" id="UP000694388"/>
    </source>
</evidence>
<dbReference type="PANTHER" id="PTHR14477:SF1">
    <property type="entry name" value="CUB DOMAIN-CONTAINING PROTEIN 1"/>
    <property type="match status" value="1"/>
</dbReference>
<keyword evidence="2" id="KW-0812">Transmembrane</keyword>
<dbReference type="Pfam" id="PF23665">
    <property type="entry name" value="CDCP1_CUB_6"/>
    <property type="match status" value="1"/>
</dbReference>
<keyword evidence="5" id="KW-1185">Reference proteome</keyword>
<accession>A0A8C4NAP2</accession>
<evidence type="ECO:0000259" key="3">
    <source>
        <dbReference type="Pfam" id="PF23665"/>
    </source>
</evidence>
<evidence type="ECO:0000256" key="2">
    <source>
        <dbReference type="SAM" id="Phobius"/>
    </source>
</evidence>
<feature type="domain" description="CDCP1 third and sixth CUB" evidence="3">
    <location>
        <begin position="313"/>
        <end position="417"/>
    </location>
</feature>
<keyword evidence="2" id="KW-1133">Transmembrane helix</keyword>
<feature type="transmembrane region" description="Helical" evidence="2">
    <location>
        <begin position="430"/>
        <end position="456"/>
    </location>
</feature>